<dbReference type="InterPro" id="IPR036938">
    <property type="entry name" value="PAP2/HPO_sf"/>
</dbReference>
<feature type="transmembrane region" description="Helical" evidence="7">
    <location>
        <begin position="157"/>
        <end position="177"/>
    </location>
</feature>
<dbReference type="RefSeq" id="WP_111598556.1">
    <property type="nucleotide sequence ID" value="NZ_QLLL01000005.1"/>
</dbReference>
<feature type="transmembrane region" description="Helical" evidence="7">
    <location>
        <begin position="12"/>
        <end position="32"/>
    </location>
</feature>
<keyword evidence="6 7" id="KW-0472">Membrane</keyword>
<reference evidence="9 10" key="1">
    <citation type="submission" date="2018-06" db="EMBL/GenBank/DDBJ databases">
        <title>Genomic Encyclopedia of Archaeal and Bacterial Type Strains, Phase II (KMG-II): from individual species to whole genera.</title>
        <authorList>
            <person name="Goeker M."/>
        </authorList>
    </citation>
    <scope>NUCLEOTIDE SEQUENCE [LARGE SCALE GENOMIC DNA]</scope>
    <source>
        <strain evidence="9 10">DSM 23857</strain>
    </source>
</reference>
<keyword evidence="10" id="KW-1185">Reference proteome</keyword>
<evidence type="ECO:0000256" key="7">
    <source>
        <dbReference type="SAM" id="Phobius"/>
    </source>
</evidence>
<dbReference type="InterPro" id="IPR000326">
    <property type="entry name" value="PAP2/HPO"/>
</dbReference>
<accession>A0A327QIT1</accession>
<feature type="transmembrane region" description="Helical" evidence="7">
    <location>
        <begin position="183"/>
        <end position="201"/>
    </location>
</feature>
<feature type="domain" description="Phosphatidic acid phosphatase type 2/haloperoxidase" evidence="8">
    <location>
        <begin position="78"/>
        <end position="198"/>
    </location>
</feature>
<keyword evidence="2" id="KW-1003">Cell membrane</keyword>
<evidence type="ECO:0000313" key="9">
    <source>
        <dbReference type="EMBL" id="RAJ04260.1"/>
    </source>
</evidence>
<feature type="transmembrane region" description="Helical" evidence="7">
    <location>
        <begin position="52"/>
        <end position="73"/>
    </location>
</feature>
<evidence type="ECO:0000256" key="5">
    <source>
        <dbReference type="ARBA" id="ARBA00022989"/>
    </source>
</evidence>
<gene>
    <name evidence="9" type="ORF">LX64_03140</name>
</gene>
<keyword evidence="5 7" id="KW-1133">Transmembrane helix</keyword>
<keyword evidence="4" id="KW-0378">Hydrolase</keyword>
<dbReference type="Proteomes" id="UP000249547">
    <property type="component" value="Unassembled WGS sequence"/>
</dbReference>
<protein>
    <submittedName>
        <fullName evidence="9">Membrane-associated phospholipid phosphatase</fullName>
    </submittedName>
</protein>
<evidence type="ECO:0000256" key="1">
    <source>
        <dbReference type="ARBA" id="ARBA00004651"/>
    </source>
</evidence>
<dbReference type="PANTHER" id="PTHR14969:SF62">
    <property type="entry name" value="DECAPRENYLPHOSPHORYL-5-PHOSPHORIBOSE PHOSPHATASE RV3807C-RELATED"/>
    <property type="match status" value="1"/>
</dbReference>
<dbReference type="SUPFAM" id="SSF48317">
    <property type="entry name" value="Acid phosphatase/Vanadium-dependent haloperoxidase"/>
    <property type="match status" value="1"/>
</dbReference>
<dbReference type="Pfam" id="PF01569">
    <property type="entry name" value="PAP2"/>
    <property type="match status" value="1"/>
</dbReference>
<evidence type="ECO:0000313" key="10">
    <source>
        <dbReference type="Proteomes" id="UP000249547"/>
    </source>
</evidence>
<comment type="subcellular location">
    <subcellularLocation>
        <location evidence="1">Cell membrane</location>
        <topology evidence="1">Multi-pass membrane protein</topology>
    </subcellularLocation>
</comment>
<dbReference type="SMART" id="SM00014">
    <property type="entry name" value="acidPPc"/>
    <property type="match status" value="1"/>
</dbReference>
<dbReference type="GO" id="GO:0005886">
    <property type="term" value="C:plasma membrane"/>
    <property type="evidence" value="ECO:0007669"/>
    <property type="project" value="UniProtKB-SubCell"/>
</dbReference>
<comment type="caution">
    <text evidence="9">The sequence shown here is derived from an EMBL/GenBank/DDBJ whole genome shotgun (WGS) entry which is preliminary data.</text>
</comment>
<name>A0A327QIT1_9BACT</name>
<evidence type="ECO:0000259" key="8">
    <source>
        <dbReference type="SMART" id="SM00014"/>
    </source>
</evidence>
<dbReference type="AlphaFoldDB" id="A0A327QIT1"/>
<dbReference type="Gene3D" id="1.20.144.10">
    <property type="entry name" value="Phosphatidic acid phosphatase type 2/haloperoxidase"/>
    <property type="match status" value="1"/>
</dbReference>
<evidence type="ECO:0000256" key="2">
    <source>
        <dbReference type="ARBA" id="ARBA00022475"/>
    </source>
</evidence>
<evidence type="ECO:0000256" key="4">
    <source>
        <dbReference type="ARBA" id="ARBA00022801"/>
    </source>
</evidence>
<evidence type="ECO:0000256" key="6">
    <source>
        <dbReference type="ARBA" id="ARBA00023136"/>
    </source>
</evidence>
<sequence>MKTLLTLVRKNRYFFVPFLAWAIIGGLLPLYFSKETLFLTINGPRSLWLDYFQTGLTYIGDGVTFGALLIGLLIGKKFRLFLVGTAAFLFVAIVVQLIKHYIDAPRPIAYFPDPSIVHTVAWVNVHSSLSFPSGHTSTAFAMCCFTAMMLPVKAQKWALALFAIALLAGYSRIYLAQHFYEDVYVGSIIGTTASLLMFWLFELRNTGAAYRQKTALQNATANLNAL</sequence>
<evidence type="ECO:0000256" key="3">
    <source>
        <dbReference type="ARBA" id="ARBA00022692"/>
    </source>
</evidence>
<dbReference type="GO" id="GO:0016787">
    <property type="term" value="F:hydrolase activity"/>
    <property type="evidence" value="ECO:0007669"/>
    <property type="project" value="UniProtKB-KW"/>
</dbReference>
<feature type="transmembrane region" description="Helical" evidence="7">
    <location>
        <begin position="80"/>
        <end position="102"/>
    </location>
</feature>
<keyword evidence="3 7" id="KW-0812">Transmembrane</keyword>
<dbReference type="PANTHER" id="PTHR14969">
    <property type="entry name" value="SPHINGOSINE-1-PHOSPHATE PHOSPHOHYDROLASE"/>
    <property type="match status" value="1"/>
</dbReference>
<dbReference type="EMBL" id="QLLL01000005">
    <property type="protein sequence ID" value="RAJ04260.1"/>
    <property type="molecule type" value="Genomic_DNA"/>
</dbReference>
<proteinExistence type="predicted"/>
<dbReference type="CDD" id="cd01610">
    <property type="entry name" value="PAP2_like"/>
    <property type="match status" value="1"/>
</dbReference>
<dbReference type="OrthoDB" id="9773582at2"/>
<organism evidence="9 10">
    <name type="scientific">Chitinophaga skermanii</name>
    <dbReference type="NCBI Taxonomy" id="331697"/>
    <lineage>
        <taxon>Bacteria</taxon>
        <taxon>Pseudomonadati</taxon>
        <taxon>Bacteroidota</taxon>
        <taxon>Chitinophagia</taxon>
        <taxon>Chitinophagales</taxon>
        <taxon>Chitinophagaceae</taxon>
        <taxon>Chitinophaga</taxon>
    </lineage>
</organism>